<dbReference type="PROSITE" id="PS50004">
    <property type="entry name" value="C2"/>
    <property type="match status" value="1"/>
</dbReference>
<dbReference type="InterPro" id="IPR035892">
    <property type="entry name" value="C2_domain_sf"/>
</dbReference>
<organism evidence="1">
    <name type="scientific">Cyprideis torosa</name>
    <dbReference type="NCBI Taxonomy" id="163714"/>
    <lineage>
        <taxon>Eukaryota</taxon>
        <taxon>Metazoa</taxon>
        <taxon>Ecdysozoa</taxon>
        <taxon>Arthropoda</taxon>
        <taxon>Crustacea</taxon>
        <taxon>Oligostraca</taxon>
        <taxon>Ostracoda</taxon>
        <taxon>Podocopa</taxon>
        <taxon>Podocopida</taxon>
        <taxon>Cytherocopina</taxon>
        <taxon>Cytheroidea</taxon>
        <taxon>Cytherideidae</taxon>
        <taxon>Cyprideis</taxon>
    </lineage>
</organism>
<dbReference type="AlphaFoldDB" id="A0A7R8W8N4"/>
<dbReference type="InterPro" id="IPR000008">
    <property type="entry name" value="C2_dom"/>
</dbReference>
<name>A0A7R8W8N4_9CRUS</name>
<sequence length="574" mass="65110">MMAGGGAVMAGVNTKGMSAEDKKKIEEELKEQYEAQMAENNRELEEMKKTYEEKLKAAETSTGSVSMAQRDKDRQTKVHIYNINMDPQLTGHVVNFIEPGKHDVGNQKGTPSDFIMQGPGLVFGTTQIWAYQNPAEAAKSNQKFPSITYEYCQQEIAAKAGIDMSNADNSADMALLQQDLMDTMPAVEEANAISEELDKKVKFEIMLVSPQMLGKEGLNTEVCVKMRNLENGAEFVWPKEKFLDRLYQMKEMYHNYEDEDDWDVDDASDPFKEDLNSEVTIGTVNVYLQPIAHMVDLKEQLDITDYRGKLGLMNVEVIPCDKTGKEFKEEDDAFVDNPDQLMGKDVSFKIKILNCRGLPNKFTDIYCKYRLYLDEKENKTGVASDTTNPDFNDEKTFHYKKVTKQFCDYLRDGCVTVHVMGKQRIRKSAMVNRQGMTTRDLLKGDKTVFSKTGHLMNGFQMDGRVVDPQKQSIIVELLLLKKQEAKYRQHVDSVKKLLDEAESQGRRRVSLEVVRGVLMAPSQEMADEIISRLPEEDNIDDDFAIGRVVDINRNTKKKKPAKTNESGSSVCSLL</sequence>
<proteinExistence type="predicted"/>
<dbReference type="EMBL" id="OB660997">
    <property type="protein sequence ID" value="CAD7226991.1"/>
    <property type="molecule type" value="Genomic_DNA"/>
</dbReference>
<dbReference type="InterPro" id="IPR022140">
    <property type="entry name" value="Kinesin-like_KIF1-typ"/>
</dbReference>
<protein>
    <submittedName>
        <fullName evidence="1">Uncharacterized protein</fullName>
    </submittedName>
</protein>
<dbReference type="Gene3D" id="2.60.40.150">
    <property type="entry name" value="C2 domain"/>
    <property type="match status" value="1"/>
</dbReference>
<dbReference type="CDD" id="cd00030">
    <property type="entry name" value="C2"/>
    <property type="match status" value="1"/>
</dbReference>
<dbReference type="Pfam" id="PF00168">
    <property type="entry name" value="C2"/>
    <property type="match status" value="1"/>
</dbReference>
<dbReference type="Pfam" id="PF12423">
    <property type="entry name" value="KIF1B"/>
    <property type="match status" value="1"/>
</dbReference>
<gene>
    <name evidence="1" type="ORF">CTOB1V02_LOCUS4902</name>
</gene>
<accession>A0A7R8W8N4</accession>
<reference evidence="1" key="1">
    <citation type="submission" date="2020-11" db="EMBL/GenBank/DDBJ databases">
        <authorList>
            <person name="Tran Van P."/>
        </authorList>
    </citation>
    <scope>NUCLEOTIDE SEQUENCE</scope>
</reference>
<evidence type="ECO:0000313" key="1">
    <source>
        <dbReference type="EMBL" id="CAD7226991.1"/>
    </source>
</evidence>
<dbReference type="SUPFAM" id="SSF49562">
    <property type="entry name" value="C2 domain (Calcium/lipid-binding domain, CaLB)"/>
    <property type="match status" value="1"/>
</dbReference>
<dbReference type="OrthoDB" id="6341525at2759"/>